<dbReference type="Proteomes" id="UP000199053">
    <property type="component" value="Unassembled WGS sequence"/>
</dbReference>
<dbReference type="OrthoDB" id="8594082at2"/>
<dbReference type="InterPro" id="IPR001638">
    <property type="entry name" value="Solute-binding_3/MltF_N"/>
</dbReference>
<evidence type="ECO:0000259" key="1">
    <source>
        <dbReference type="Pfam" id="PF00497"/>
    </source>
</evidence>
<reference evidence="3" key="1">
    <citation type="submission" date="2016-10" db="EMBL/GenBank/DDBJ databases">
        <authorList>
            <person name="Varghese N."/>
            <person name="Submissions S."/>
        </authorList>
    </citation>
    <scope>NUCLEOTIDE SEQUENCE [LARGE SCALE GENOMIC DNA]</scope>
    <source>
        <strain evidence="3">DSM 16995</strain>
    </source>
</reference>
<dbReference type="Gene3D" id="3.40.190.10">
    <property type="entry name" value="Periplasmic binding protein-like II"/>
    <property type="match status" value="2"/>
</dbReference>
<dbReference type="AlphaFoldDB" id="A0A1G9AY69"/>
<protein>
    <submittedName>
        <fullName evidence="2">Amino acid ABC transporter substrate-binding protein, PAAT family (TC 3.A.1.3.-)</fullName>
    </submittedName>
</protein>
<dbReference type="PANTHER" id="PTHR38834">
    <property type="entry name" value="PERIPLASMIC SUBSTRATE BINDING PROTEIN FAMILY 3"/>
    <property type="match status" value="1"/>
</dbReference>
<feature type="domain" description="Solute-binding protein family 3/N-terminal" evidence="1">
    <location>
        <begin position="29"/>
        <end position="247"/>
    </location>
</feature>
<dbReference type="STRING" id="246191.SAMN05660337_0073"/>
<gene>
    <name evidence="2" type="ORF">SAMN05660337_0073</name>
</gene>
<dbReference type="SUPFAM" id="SSF53850">
    <property type="entry name" value="Periplasmic binding protein-like II"/>
    <property type="match status" value="1"/>
</dbReference>
<dbReference type="PANTHER" id="PTHR38834:SF3">
    <property type="entry name" value="SOLUTE-BINDING PROTEIN FAMILY 3_N-TERMINAL DOMAIN-CONTAINING PROTEIN"/>
    <property type="match status" value="1"/>
</dbReference>
<accession>A0A1G9AY69</accession>
<organism evidence="2 3">
    <name type="scientific">Maridesulfovibrio ferrireducens</name>
    <dbReference type="NCBI Taxonomy" id="246191"/>
    <lineage>
        <taxon>Bacteria</taxon>
        <taxon>Pseudomonadati</taxon>
        <taxon>Thermodesulfobacteriota</taxon>
        <taxon>Desulfovibrionia</taxon>
        <taxon>Desulfovibrionales</taxon>
        <taxon>Desulfovibrionaceae</taxon>
        <taxon>Maridesulfovibrio</taxon>
    </lineage>
</organism>
<name>A0A1G9AY69_9BACT</name>
<dbReference type="EMBL" id="FNGA01000001">
    <property type="protein sequence ID" value="SDK32187.1"/>
    <property type="molecule type" value="Genomic_DNA"/>
</dbReference>
<evidence type="ECO:0000313" key="2">
    <source>
        <dbReference type="EMBL" id="SDK32187.1"/>
    </source>
</evidence>
<proteinExistence type="predicted"/>
<sequence>MNNHIRTSVFVFFLLLMPVQVFAGHMKIMTENYPPYSYQVDDHAEGFVVDIVRLLMGQVGEHSSEIVFYPWPRAYQKLRDGSSDVLFPMARTPEREKFFKFVGPVFSNEVHFYRKKGSSINIDSFEDAKKVGKISVTRDDLYHQFLKEKGFTNLDVSSCQRSDFRKLLKGYVDLVPMGDRIIREFLKEVPDIDESMFEKVGPCVMKAEGYIAFAAHIPDGVVLKWQKALDGIKKGGAYQLIIDSYFEPCKEK</sequence>
<keyword evidence="3" id="KW-1185">Reference proteome</keyword>
<evidence type="ECO:0000313" key="3">
    <source>
        <dbReference type="Proteomes" id="UP000199053"/>
    </source>
</evidence>
<dbReference type="Pfam" id="PF00497">
    <property type="entry name" value="SBP_bac_3"/>
    <property type="match status" value="1"/>
</dbReference>